<accession>A0A8I6S007</accession>
<dbReference type="PRINTS" id="PR01210">
    <property type="entry name" value="GGTRANSPTASE"/>
</dbReference>
<sequence length="644" mass="72072">MCTVKSMHSRLLKQLCPSLKKCGLRWMEFRRRIRRIDRRPSSREFDSKANIQGRKKRSWKLFLFSVVTVIIVTTGFFIFWKSAKTKELHVPPDPEVPPPPTPSKLHRFTKGAVCTDGPPCSEIGRNILKKGGNAMSAVIAALFCNGVVNNQAMGLGGGFFMTYYSKKDGQAYSLNARDAAPGKAHRNMFAKSVNASKTGGLAVGVPGELRGYWAAYKKFANLPWKDIIQPAIDLCNAGYNMTKPQYDVLDFRPNIIENDPNFRSMFIDEKTGRKKRYGDLIKPHTLCKTLKIIAEEGGDALHNGSLTTIFVEDLQKKGSIITEHDMRNYTAEWVKPVSVELRNSVKVFSMPPPGSGPLLTHILKILDGYNITNDSFNNTDKTVLTMHRIIEAFKFAYAQRTQLADPNFVNMEEIILNLTSTEYADLTRNKINDSMTYSDPEHYGAVYYQTEDHGTAHISVISEDGDAVSVTSTINLYFGAGFTSERTGITLNSAMDDFSVPAYNNYFGLPPSPNNFISPGKKPLSSATPTIIVDKNGDVKLVIGAAGGTKITTSVVWVILRYLWLGENIKQAVDSSRPHHQLHPMKVFYEYGILKQYIDGLKMLGHQFHRYRNSRSVVCAISKENNTIFANADYRKGGEVYGYD</sequence>
<dbReference type="GO" id="GO:0006751">
    <property type="term" value="P:glutathione catabolic process"/>
    <property type="evidence" value="ECO:0007669"/>
    <property type="project" value="InterPro"/>
</dbReference>
<evidence type="ECO:0000256" key="2">
    <source>
        <dbReference type="PIRSR" id="PIRSR600101-1"/>
    </source>
</evidence>
<dbReference type="SUPFAM" id="SSF56235">
    <property type="entry name" value="N-terminal nucleophile aminohydrolases (Ntn hydrolases)"/>
    <property type="match status" value="1"/>
</dbReference>
<organism evidence="5 6">
    <name type="scientific">Cimex lectularius</name>
    <name type="common">Bed bug</name>
    <name type="synonym">Acanthia lectularia</name>
    <dbReference type="NCBI Taxonomy" id="79782"/>
    <lineage>
        <taxon>Eukaryota</taxon>
        <taxon>Metazoa</taxon>
        <taxon>Ecdysozoa</taxon>
        <taxon>Arthropoda</taxon>
        <taxon>Hexapoda</taxon>
        <taxon>Insecta</taxon>
        <taxon>Pterygota</taxon>
        <taxon>Neoptera</taxon>
        <taxon>Paraneoptera</taxon>
        <taxon>Hemiptera</taxon>
        <taxon>Heteroptera</taxon>
        <taxon>Panheteroptera</taxon>
        <taxon>Cimicomorpha</taxon>
        <taxon>Cimicidae</taxon>
        <taxon>Cimex</taxon>
    </lineage>
</organism>
<dbReference type="Gene3D" id="1.10.246.130">
    <property type="match status" value="1"/>
</dbReference>
<dbReference type="GeneID" id="106669442"/>
<protein>
    <submittedName>
        <fullName evidence="5">Uncharacterized protein</fullName>
    </submittedName>
</protein>
<feature type="active site" description="Nucleophile" evidence="2">
    <location>
        <position position="455"/>
    </location>
</feature>
<feature type="binding site" evidence="3">
    <location>
        <position position="548"/>
    </location>
    <ligand>
        <name>L-glutamate</name>
        <dbReference type="ChEBI" id="CHEBI:29985"/>
    </ligand>
</feature>
<keyword evidence="1" id="KW-1202">Platelet aggregation activating toxin</keyword>
<evidence type="ECO:0000256" key="1">
    <source>
        <dbReference type="ARBA" id="ARBA00084097"/>
    </source>
</evidence>
<keyword evidence="1" id="KW-0800">Toxin</keyword>
<dbReference type="InterPro" id="IPR043138">
    <property type="entry name" value="GGT_lsub"/>
</dbReference>
<feature type="transmembrane region" description="Helical" evidence="4">
    <location>
        <begin position="61"/>
        <end position="80"/>
    </location>
</feature>
<keyword evidence="1" id="KW-1199">Hemostasis impairing toxin</keyword>
<dbReference type="FunFam" id="3.60.20.40:FF:000001">
    <property type="entry name" value="Gamma-glutamyltranspeptidase 1"/>
    <property type="match status" value="1"/>
</dbReference>
<dbReference type="NCBIfam" id="TIGR00066">
    <property type="entry name" value="g_glut_trans"/>
    <property type="match status" value="1"/>
</dbReference>
<dbReference type="OrthoDB" id="1081007at2759"/>
<dbReference type="Proteomes" id="UP000494040">
    <property type="component" value="Unassembled WGS sequence"/>
</dbReference>
<dbReference type="RefSeq" id="XP_014254414.2">
    <property type="nucleotide sequence ID" value="XM_014398928.2"/>
</dbReference>
<dbReference type="OMA" id="SFWPRTW"/>
<evidence type="ECO:0000256" key="4">
    <source>
        <dbReference type="SAM" id="Phobius"/>
    </source>
</evidence>
<evidence type="ECO:0000256" key="3">
    <source>
        <dbReference type="PIRSR" id="PIRSR600101-2"/>
    </source>
</evidence>
<keyword evidence="4" id="KW-1133">Transmembrane helix</keyword>
<proteinExistence type="predicted"/>
<feature type="binding site" evidence="3">
    <location>
        <position position="177"/>
    </location>
    <ligand>
        <name>L-glutamate</name>
        <dbReference type="ChEBI" id="CHEBI:29985"/>
    </ligand>
</feature>
<evidence type="ECO:0000313" key="5">
    <source>
        <dbReference type="EnsemblMetazoa" id="XP_014254414.2"/>
    </source>
</evidence>
<dbReference type="FunFam" id="1.10.246.130:FF:000002">
    <property type="entry name" value="glutathione hydrolase 1 proenzyme"/>
    <property type="match status" value="1"/>
</dbReference>
<dbReference type="GO" id="GO:0036374">
    <property type="term" value="F:glutathione hydrolase activity"/>
    <property type="evidence" value="ECO:0007669"/>
    <property type="project" value="InterPro"/>
</dbReference>
<reference evidence="5" key="1">
    <citation type="submission" date="2022-01" db="UniProtKB">
        <authorList>
            <consortium name="EnsemblMetazoa"/>
        </authorList>
    </citation>
    <scope>IDENTIFICATION</scope>
</reference>
<name>A0A8I6S007_CIMLE</name>
<keyword evidence="4" id="KW-0812">Transmembrane</keyword>
<dbReference type="PANTHER" id="PTHR11686:SF9">
    <property type="entry name" value="RE13973P"/>
    <property type="match status" value="1"/>
</dbReference>
<keyword evidence="6" id="KW-1185">Reference proteome</keyword>
<dbReference type="InterPro" id="IPR000101">
    <property type="entry name" value="GGT_peptidase"/>
</dbReference>
<feature type="binding site" evidence="3">
    <location>
        <begin position="525"/>
        <end position="526"/>
    </location>
    <ligand>
        <name>L-glutamate</name>
        <dbReference type="ChEBI" id="CHEBI:29985"/>
    </ligand>
</feature>
<dbReference type="InterPro" id="IPR029055">
    <property type="entry name" value="Ntn_hydrolases_N"/>
</dbReference>
<feature type="binding site" evidence="3">
    <location>
        <begin position="473"/>
        <end position="475"/>
    </location>
    <ligand>
        <name>L-glutamate</name>
        <dbReference type="ChEBI" id="CHEBI:29985"/>
    </ligand>
</feature>
<dbReference type="Gene3D" id="3.60.20.40">
    <property type="match status" value="1"/>
</dbReference>
<evidence type="ECO:0000313" key="6">
    <source>
        <dbReference type="Proteomes" id="UP000494040"/>
    </source>
</evidence>
<dbReference type="GO" id="GO:0005886">
    <property type="term" value="C:plasma membrane"/>
    <property type="evidence" value="ECO:0007669"/>
    <property type="project" value="TreeGrafter"/>
</dbReference>
<keyword evidence="4" id="KW-0472">Membrane</keyword>
<dbReference type="AlphaFoldDB" id="A0A8I6S007"/>
<dbReference type="InterPro" id="IPR043137">
    <property type="entry name" value="GGT_ssub_C"/>
</dbReference>
<dbReference type="EnsemblMetazoa" id="XM_014398928.2">
    <property type="protein sequence ID" value="XP_014254414.2"/>
    <property type="gene ID" value="LOC106669442"/>
</dbReference>
<dbReference type="Pfam" id="PF01019">
    <property type="entry name" value="G_glu_transpept"/>
    <property type="match status" value="1"/>
</dbReference>
<feature type="binding site" evidence="3">
    <location>
        <position position="497"/>
    </location>
    <ligand>
        <name>L-glutamate</name>
        <dbReference type="ChEBI" id="CHEBI:29985"/>
    </ligand>
</feature>
<dbReference type="PANTHER" id="PTHR11686">
    <property type="entry name" value="GAMMA GLUTAMYL TRANSPEPTIDASE"/>
    <property type="match status" value="1"/>
</dbReference>
<dbReference type="KEGG" id="clec:106669442"/>